<dbReference type="AlphaFoldDB" id="A0A1C7MG84"/>
<accession>A0A1C7MG84</accession>
<protein>
    <submittedName>
        <fullName evidence="1">Uncharacterized protein</fullName>
    </submittedName>
</protein>
<comment type="caution">
    <text evidence="1">The sequence shown here is derived from an EMBL/GenBank/DDBJ whole genome shotgun (WGS) entry which is preliminary data.</text>
</comment>
<name>A0A1C7MG84_GRIFR</name>
<evidence type="ECO:0000313" key="2">
    <source>
        <dbReference type="Proteomes" id="UP000092993"/>
    </source>
</evidence>
<evidence type="ECO:0000313" key="1">
    <source>
        <dbReference type="EMBL" id="OBZ75848.1"/>
    </source>
</evidence>
<dbReference type="EMBL" id="LUGG01000004">
    <property type="protein sequence ID" value="OBZ75848.1"/>
    <property type="molecule type" value="Genomic_DNA"/>
</dbReference>
<reference evidence="1 2" key="1">
    <citation type="submission" date="2016-03" db="EMBL/GenBank/DDBJ databases">
        <title>Whole genome sequencing of Grifola frondosa 9006-11.</title>
        <authorList>
            <person name="Min B."/>
            <person name="Park H."/>
            <person name="Kim J.-G."/>
            <person name="Cho H."/>
            <person name="Oh Y.-L."/>
            <person name="Kong W.-S."/>
            <person name="Choi I.-G."/>
        </authorList>
    </citation>
    <scope>NUCLEOTIDE SEQUENCE [LARGE SCALE GENOMIC DNA]</scope>
    <source>
        <strain evidence="1 2">9006-11</strain>
    </source>
</reference>
<dbReference type="Proteomes" id="UP000092993">
    <property type="component" value="Unassembled WGS sequence"/>
</dbReference>
<proteinExistence type="predicted"/>
<sequence>MAYASAVMRRWPGCSAIAVPPGDMSSRERRARRNNTCTDRSLPTITKFQVPRIANCVRVRSESRIDLDR</sequence>
<keyword evidence="2" id="KW-1185">Reference proteome</keyword>
<organism evidence="1 2">
    <name type="scientific">Grifola frondosa</name>
    <name type="common">Maitake</name>
    <name type="synonym">Polyporus frondosus</name>
    <dbReference type="NCBI Taxonomy" id="5627"/>
    <lineage>
        <taxon>Eukaryota</taxon>
        <taxon>Fungi</taxon>
        <taxon>Dikarya</taxon>
        <taxon>Basidiomycota</taxon>
        <taxon>Agaricomycotina</taxon>
        <taxon>Agaricomycetes</taxon>
        <taxon>Polyporales</taxon>
        <taxon>Grifolaceae</taxon>
        <taxon>Grifola</taxon>
    </lineage>
</organism>
<gene>
    <name evidence="1" type="ORF">A0H81_04144</name>
</gene>